<feature type="active site" description="Proton acceptor" evidence="1">
    <location>
        <position position="324"/>
    </location>
</feature>
<gene>
    <name evidence="2" type="ORF">JIN82_05475</name>
</gene>
<proteinExistence type="predicted"/>
<name>A0A8J7SH74_9BACT</name>
<dbReference type="Proteomes" id="UP000624703">
    <property type="component" value="Unassembled WGS sequence"/>
</dbReference>
<evidence type="ECO:0000256" key="1">
    <source>
        <dbReference type="PIRSR" id="PIRSR600200-1"/>
    </source>
</evidence>
<dbReference type="InterPro" id="IPR044934">
    <property type="entry name" value="Streptopain_sf"/>
</dbReference>
<evidence type="ECO:0000313" key="3">
    <source>
        <dbReference type="Proteomes" id="UP000624703"/>
    </source>
</evidence>
<dbReference type="InterPro" id="IPR038765">
    <property type="entry name" value="Papain-like_cys_pep_sf"/>
</dbReference>
<accession>A0A8J7SH74</accession>
<dbReference type="RefSeq" id="WP_200310639.1">
    <property type="nucleotide sequence ID" value="NZ_JAENIM010000027.1"/>
</dbReference>
<sequence>MNTNKIYAGIIFFGLSSSLIQAGTISKEQAVQEALIWMIDHPIMKEASREVASINSYTNEDSGRSAYIVNLSPTGYLILNSDDKLPLVISYSPDSRSSINPPEDSAFYVLLDSNLSQQVSEPVTKSLSLSTEPAELMEIAASSSDLLIEPMLETVWHQAHPGNLYTPEGFIHAQEAYRGRAATGCVPTAFAQLMYFHRWPIRGLGTHSFSREAETNGVLGGDFSANFETRIDWANMLTFYDATVDYLPEQEEAIAGLMYNLGVASEIIYRNNGTGGDGGSQSAALQQYYYYEPSSTQFTQNSSLGPIQADLKAGFPANASLPAHSVVVDGLLINGDETTYHVNYGWGGEGNGWWRHDENHPRLITNGMTYEGIGGAVTNIRPRMLAFPASTNTEISTTSTDCYWILPKRRHKEVAKISLYESAQKQAPWSADIESFSVRNAQNWSLVTHAGTGKACWYAKPAEQGEKSSIVLAETFTPNANSTLDIKGWHDFSGSNKFNVLVSNTGGQTYEVVNSFTGDAWSPSWKTRSVNLSSFAGQEISIKLEFPYYDFQKSYYELYIESITLNSGTYTGYNLLAEYTDLQTVDGASIAPEHAGQNLHLTPLPALEPGTYNIGAAVTNLSGQTEAIVETMQLTVVENLWDPTADTNNDSIPDVITHLMGYTNDKKNTLPQPKPYGTGKLELAVPVDSSIDTSGLFVEYSTDMINWYNVETSTLPNGDSFTTLRKTNNFKIRWDKNIEDKLFFRVCASQ</sequence>
<reference evidence="2" key="1">
    <citation type="submission" date="2021-01" db="EMBL/GenBank/DDBJ databases">
        <title>Modified the classification status of verrucomicrobia.</title>
        <authorList>
            <person name="Feng X."/>
        </authorList>
    </citation>
    <scope>NUCLEOTIDE SEQUENCE</scope>
    <source>
        <strain evidence="2">_KCTC 22039</strain>
    </source>
</reference>
<dbReference type="PRINTS" id="PR00797">
    <property type="entry name" value="STREPTOPAIN"/>
</dbReference>
<dbReference type="GO" id="GO:0006508">
    <property type="term" value="P:proteolysis"/>
    <property type="evidence" value="ECO:0007669"/>
    <property type="project" value="InterPro"/>
</dbReference>
<comment type="caution">
    <text evidence="2">The sequence shown here is derived from an EMBL/GenBank/DDBJ whole genome shotgun (WGS) entry which is preliminary data.</text>
</comment>
<evidence type="ECO:0000313" key="2">
    <source>
        <dbReference type="EMBL" id="MBK1790605.1"/>
    </source>
</evidence>
<dbReference type="InterPro" id="IPR000200">
    <property type="entry name" value="Peptidase_C10"/>
</dbReference>
<dbReference type="Pfam" id="PF01640">
    <property type="entry name" value="Peptidase_C10"/>
    <property type="match status" value="1"/>
</dbReference>
<dbReference type="GO" id="GO:0008234">
    <property type="term" value="F:cysteine-type peptidase activity"/>
    <property type="evidence" value="ECO:0007669"/>
    <property type="project" value="InterPro"/>
</dbReference>
<protein>
    <submittedName>
        <fullName evidence="2">C10 family peptidase</fullName>
    </submittedName>
</protein>
<keyword evidence="3" id="KW-1185">Reference proteome</keyword>
<dbReference type="Gene3D" id="3.90.70.50">
    <property type="entry name" value="Peptidase C10, streptopain"/>
    <property type="match status" value="1"/>
</dbReference>
<feature type="active site" description="Nucleophile" evidence="1">
    <location>
        <position position="185"/>
    </location>
</feature>
<dbReference type="AlphaFoldDB" id="A0A8J7SH74"/>
<organism evidence="2 3">
    <name type="scientific">Persicirhabdus sediminis</name>
    <dbReference type="NCBI Taxonomy" id="454144"/>
    <lineage>
        <taxon>Bacteria</taxon>
        <taxon>Pseudomonadati</taxon>
        <taxon>Verrucomicrobiota</taxon>
        <taxon>Verrucomicrobiia</taxon>
        <taxon>Verrucomicrobiales</taxon>
        <taxon>Verrucomicrobiaceae</taxon>
        <taxon>Persicirhabdus</taxon>
    </lineage>
</organism>
<dbReference type="EMBL" id="JAENIM010000027">
    <property type="protein sequence ID" value="MBK1790605.1"/>
    <property type="molecule type" value="Genomic_DNA"/>
</dbReference>
<dbReference type="SUPFAM" id="SSF54001">
    <property type="entry name" value="Cysteine proteinases"/>
    <property type="match status" value="1"/>
</dbReference>